<evidence type="ECO:0000313" key="2">
    <source>
        <dbReference type="EMBL" id="GGY45466.1"/>
    </source>
</evidence>
<protein>
    <recommendedName>
        <fullName evidence="6">DUF2158 domain-containing protein</fullName>
    </recommendedName>
</protein>
<reference evidence="2" key="1">
    <citation type="journal article" date="2014" name="Int. J. Syst. Evol. Microbiol.">
        <title>Complete genome sequence of Corynebacterium casei LMG S-19264T (=DSM 44701T), isolated from a smear-ripened cheese.</title>
        <authorList>
            <consortium name="US DOE Joint Genome Institute (JGI-PGF)"/>
            <person name="Walter F."/>
            <person name="Albersmeier A."/>
            <person name="Kalinowski J."/>
            <person name="Ruckert C."/>
        </authorList>
    </citation>
    <scope>NUCLEOTIDE SEQUENCE</scope>
    <source>
        <strain evidence="2">KCTC 12343</strain>
    </source>
</reference>
<proteinExistence type="predicted"/>
<evidence type="ECO:0000313" key="3">
    <source>
        <dbReference type="EMBL" id="QBH99518.1"/>
    </source>
</evidence>
<evidence type="ECO:0000256" key="1">
    <source>
        <dbReference type="SAM" id="MobiDB-lite"/>
    </source>
</evidence>
<keyword evidence="4" id="KW-1185">Reference proteome</keyword>
<feature type="region of interest" description="Disordered" evidence="1">
    <location>
        <begin position="37"/>
        <end position="73"/>
    </location>
</feature>
<organism evidence="2 5">
    <name type="scientific">Pseudoduganella albidiflava</name>
    <dbReference type="NCBI Taxonomy" id="321983"/>
    <lineage>
        <taxon>Bacteria</taxon>
        <taxon>Pseudomonadati</taxon>
        <taxon>Pseudomonadota</taxon>
        <taxon>Betaproteobacteria</taxon>
        <taxon>Burkholderiales</taxon>
        <taxon>Oxalobacteraceae</taxon>
        <taxon>Telluria group</taxon>
        <taxon>Pseudoduganella</taxon>
    </lineage>
</organism>
<reference evidence="3 4" key="2">
    <citation type="submission" date="2019-02" db="EMBL/GenBank/DDBJ databases">
        <title>Draft Genome Sequences of Six Type Strains of the Genus Massilia.</title>
        <authorList>
            <person name="Miess H."/>
            <person name="Frediansyhah A."/>
            <person name="Gross H."/>
        </authorList>
    </citation>
    <scope>NUCLEOTIDE SEQUENCE [LARGE SCALE GENOMIC DNA]</scope>
    <source>
        <strain evidence="3 4">DSM 17472</strain>
    </source>
</reference>
<dbReference type="EMBL" id="BMWV01000006">
    <property type="protein sequence ID" value="GGY45466.1"/>
    <property type="molecule type" value="Genomic_DNA"/>
</dbReference>
<gene>
    <name evidence="3" type="ORF">EYF70_00690</name>
    <name evidence="2" type="ORF">GCM10007387_29380</name>
</gene>
<evidence type="ECO:0000313" key="4">
    <source>
        <dbReference type="Proteomes" id="UP000292307"/>
    </source>
</evidence>
<reference evidence="2" key="3">
    <citation type="submission" date="2022-12" db="EMBL/GenBank/DDBJ databases">
        <authorList>
            <person name="Sun Q."/>
            <person name="Kim S."/>
        </authorList>
    </citation>
    <scope>NUCLEOTIDE SEQUENCE</scope>
    <source>
        <strain evidence="2">KCTC 12343</strain>
    </source>
</reference>
<accession>A0A411WSE3</accession>
<dbReference type="AlphaFoldDB" id="A0A411WSE3"/>
<dbReference type="OrthoDB" id="8777839at2"/>
<dbReference type="Proteomes" id="UP000292307">
    <property type="component" value="Chromosome"/>
</dbReference>
<sequence length="73" mass="8436">MDRERPKAGDVVRPIGWHQQMIVIAVRGDDIRCRWNDDDGEHEQAFPSGQLETVRRGAEFSANPERSRVTHRP</sequence>
<name>A0A411WSE3_9BURK</name>
<evidence type="ECO:0000313" key="5">
    <source>
        <dbReference type="Proteomes" id="UP000628442"/>
    </source>
</evidence>
<dbReference type="Proteomes" id="UP000628442">
    <property type="component" value="Unassembled WGS sequence"/>
</dbReference>
<dbReference type="RefSeq" id="WP_131143674.1">
    <property type="nucleotide sequence ID" value="NZ_BMWV01000006.1"/>
</dbReference>
<evidence type="ECO:0008006" key="6">
    <source>
        <dbReference type="Google" id="ProtNLM"/>
    </source>
</evidence>
<dbReference type="EMBL" id="CP036401">
    <property type="protein sequence ID" value="QBH99518.1"/>
    <property type="molecule type" value="Genomic_DNA"/>
</dbReference>